<keyword evidence="3" id="KW-1185">Reference proteome</keyword>
<dbReference type="EMBL" id="VBZC01000012">
    <property type="protein sequence ID" value="TLS45664.1"/>
    <property type="molecule type" value="Genomic_DNA"/>
</dbReference>
<feature type="compositionally biased region" description="Acidic residues" evidence="1">
    <location>
        <begin position="135"/>
        <end position="145"/>
    </location>
</feature>
<dbReference type="AlphaFoldDB" id="A0A5R9FYS9"/>
<dbReference type="RefSeq" id="WP_138045255.1">
    <property type="nucleotide sequence ID" value="NZ_VBZC01000012.1"/>
</dbReference>
<feature type="region of interest" description="Disordered" evidence="1">
    <location>
        <begin position="122"/>
        <end position="145"/>
    </location>
</feature>
<dbReference type="Proteomes" id="UP000305906">
    <property type="component" value="Unassembled WGS sequence"/>
</dbReference>
<sequence>MSTPASAAEDKPFDPKDFPKDLLAAQLKLAELYAALHAHQARLPWSREADDGWPDEPERWHRPGRPETTGWEAAAAETYDRLWEDLRKAAAAVQGHNHWKICKQYGVEGADLVAARQALKNAEGAVPAPKKDEPALDQDDVERAA</sequence>
<gene>
    <name evidence="2" type="ORF">FE633_12880</name>
</gene>
<feature type="compositionally biased region" description="Basic and acidic residues" evidence="1">
    <location>
        <begin position="47"/>
        <end position="65"/>
    </location>
</feature>
<proteinExistence type="predicted"/>
<feature type="region of interest" description="Disordered" evidence="1">
    <location>
        <begin position="47"/>
        <end position="71"/>
    </location>
</feature>
<evidence type="ECO:0000256" key="1">
    <source>
        <dbReference type="SAM" id="MobiDB-lite"/>
    </source>
</evidence>
<reference evidence="2 3" key="1">
    <citation type="submission" date="2019-05" db="EMBL/GenBank/DDBJ databases">
        <title>Streptomyces sp. NEAU-C151, a novel actinomycete isolated from soil.</title>
        <authorList>
            <person name="Han L."/>
            <person name="Jiang H."/>
        </authorList>
    </citation>
    <scope>NUCLEOTIDE SEQUENCE [LARGE SCALE GENOMIC DNA]</scope>
    <source>
        <strain evidence="2 3">NEAU-C151</strain>
    </source>
</reference>
<evidence type="ECO:0000313" key="2">
    <source>
        <dbReference type="EMBL" id="TLS45664.1"/>
    </source>
</evidence>
<name>A0A5R9FYS9_9ACTN</name>
<accession>A0A5R9FYS9</accession>
<evidence type="ECO:0000313" key="3">
    <source>
        <dbReference type="Proteomes" id="UP000305906"/>
    </source>
</evidence>
<organism evidence="2 3">
    <name type="scientific">Streptomyces montanus</name>
    <dbReference type="NCBI Taxonomy" id="2580423"/>
    <lineage>
        <taxon>Bacteria</taxon>
        <taxon>Bacillati</taxon>
        <taxon>Actinomycetota</taxon>
        <taxon>Actinomycetes</taxon>
        <taxon>Kitasatosporales</taxon>
        <taxon>Streptomycetaceae</taxon>
        <taxon>Streptomyces</taxon>
    </lineage>
</organism>
<protein>
    <submittedName>
        <fullName evidence="2">Uncharacterized protein</fullName>
    </submittedName>
</protein>
<comment type="caution">
    <text evidence="2">The sequence shown here is derived from an EMBL/GenBank/DDBJ whole genome shotgun (WGS) entry which is preliminary data.</text>
</comment>